<dbReference type="PANTHER" id="PTHR34655:SF2">
    <property type="entry name" value="PEROXIREDOXIN FAMILY PROTEIN"/>
    <property type="match status" value="1"/>
</dbReference>
<dbReference type="AlphaFoldDB" id="A0A8J8CA06"/>
<evidence type="ECO:0000313" key="1">
    <source>
        <dbReference type="EMBL" id="MBX8630958.1"/>
    </source>
</evidence>
<evidence type="ECO:0000313" key="2">
    <source>
        <dbReference type="Proteomes" id="UP000716004"/>
    </source>
</evidence>
<dbReference type="Gene3D" id="3.40.1260.10">
    <property type="entry name" value="DsrEFH-like"/>
    <property type="match status" value="1"/>
</dbReference>
<proteinExistence type="predicted"/>
<dbReference type="InterPro" id="IPR003787">
    <property type="entry name" value="Sulphur_relay_DsrE/F-like"/>
</dbReference>
<accession>A0A8J8CA06</accession>
<dbReference type="EMBL" id="JAGVSJ010000001">
    <property type="protein sequence ID" value="MBX8630958.1"/>
    <property type="molecule type" value="Genomic_DNA"/>
</dbReference>
<comment type="caution">
    <text evidence="1">The sequence shown here is derived from an EMBL/GenBank/DDBJ whole genome shotgun (WGS) entry which is preliminary data.</text>
</comment>
<dbReference type="PANTHER" id="PTHR34655">
    <property type="entry name" value="CONSERVED WITHIN P. AEROPHILUM"/>
    <property type="match status" value="1"/>
</dbReference>
<protein>
    <submittedName>
        <fullName evidence="1">DsrE family protein</fullName>
    </submittedName>
</protein>
<dbReference type="Proteomes" id="UP000716004">
    <property type="component" value="Unassembled WGS sequence"/>
</dbReference>
<gene>
    <name evidence="1" type="ORF">J9259_00310</name>
</gene>
<name>A0A8J8CA06_9ARCH</name>
<dbReference type="Pfam" id="PF02635">
    <property type="entry name" value="DsrE"/>
    <property type="match status" value="1"/>
</dbReference>
<dbReference type="SUPFAM" id="SSF75169">
    <property type="entry name" value="DsrEFH-like"/>
    <property type="match status" value="1"/>
</dbReference>
<reference evidence="1" key="1">
    <citation type="submission" date="2021-04" db="EMBL/GenBank/DDBJ databases">
        <title>Genomic insights into ecological role and evolution of a novel Thermoplasmata order Candidatus Sysuiplasmatales.</title>
        <authorList>
            <person name="Yuan Y."/>
        </authorList>
    </citation>
    <scope>NUCLEOTIDE SEQUENCE</scope>
    <source>
        <strain evidence="1">YP2-bin.285</strain>
    </source>
</reference>
<dbReference type="InterPro" id="IPR027396">
    <property type="entry name" value="DsrEFH-like"/>
</dbReference>
<organism evidence="1 2">
    <name type="scientific">Candidatus Sysuiplasma superficiale</name>
    <dbReference type="NCBI Taxonomy" id="2823368"/>
    <lineage>
        <taxon>Archaea</taxon>
        <taxon>Methanobacteriati</taxon>
        <taxon>Thermoplasmatota</taxon>
        <taxon>Thermoplasmata</taxon>
        <taxon>Candidatus Sysuiplasmatales</taxon>
        <taxon>Candidatus Sysuiplasmataceae</taxon>
        <taxon>Candidatus Sysuiplasma</taxon>
    </lineage>
</organism>
<sequence length="128" mass="13802">MMCLADVEGKKLLIVMTTGPEDPEKTYAPFYTAALSAAMEVDTSMYFLMHAPKLLKNGSAEQVKLKKGGTLKQFINMALEGGVKFYACEESLRSLCEIDPADVIEGVKIVGSSTLADLALEADSVLSF</sequence>